<evidence type="ECO:0000313" key="2">
    <source>
        <dbReference type="EMBL" id="GJS84066.1"/>
    </source>
</evidence>
<organism evidence="2 3">
    <name type="scientific">Tanacetum coccineum</name>
    <dbReference type="NCBI Taxonomy" id="301880"/>
    <lineage>
        <taxon>Eukaryota</taxon>
        <taxon>Viridiplantae</taxon>
        <taxon>Streptophyta</taxon>
        <taxon>Embryophyta</taxon>
        <taxon>Tracheophyta</taxon>
        <taxon>Spermatophyta</taxon>
        <taxon>Magnoliopsida</taxon>
        <taxon>eudicotyledons</taxon>
        <taxon>Gunneridae</taxon>
        <taxon>Pentapetalae</taxon>
        <taxon>asterids</taxon>
        <taxon>campanulids</taxon>
        <taxon>Asterales</taxon>
        <taxon>Asteraceae</taxon>
        <taxon>Asteroideae</taxon>
        <taxon>Anthemideae</taxon>
        <taxon>Anthemidinae</taxon>
        <taxon>Tanacetum</taxon>
    </lineage>
</organism>
<gene>
    <name evidence="2" type="ORF">Tco_0750607</name>
</gene>
<sequence length="139" mass="15332">MSTQQKNKVIQGVGARQREALDIVRWLPQWTQRGEIHGSCKVNMESTQSLSTAYHPQTSGHVEVSNRGLNVSLKGNGETVLPGDAVKHIATLKQALRGRQPMAYRSCLTRIVKALVFSVLSIRSLELQILSFILGIPIS</sequence>
<reference evidence="2" key="1">
    <citation type="journal article" date="2022" name="Int. J. Mol. Sci.">
        <title>Draft Genome of Tanacetum Coccineum: Genomic Comparison of Closely Related Tanacetum-Family Plants.</title>
        <authorList>
            <person name="Yamashiro T."/>
            <person name="Shiraishi A."/>
            <person name="Nakayama K."/>
            <person name="Satake H."/>
        </authorList>
    </citation>
    <scope>NUCLEOTIDE SEQUENCE</scope>
</reference>
<dbReference type="EMBL" id="BQNB010010947">
    <property type="protein sequence ID" value="GJS84066.1"/>
    <property type="molecule type" value="Genomic_DNA"/>
</dbReference>
<keyword evidence="1" id="KW-0812">Transmembrane</keyword>
<evidence type="ECO:0000313" key="3">
    <source>
        <dbReference type="Proteomes" id="UP001151760"/>
    </source>
</evidence>
<keyword evidence="1" id="KW-1133">Transmembrane helix</keyword>
<comment type="caution">
    <text evidence="2">The sequence shown here is derived from an EMBL/GenBank/DDBJ whole genome shotgun (WGS) entry which is preliminary data.</text>
</comment>
<reference evidence="2" key="2">
    <citation type="submission" date="2022-01" db="EMBL/GenBank/DDBJ databases">
        <authorList>
            <person name="Yamashiro T."/>
            <person name="Shiraishi A."/>
            <person name="Satake H."/>
            <person name="Nakayama K."/>
        </authorList>
    </citation>
    <scope>NUCLEOTIDE SEQUENCE</scope>
</reference>
<proteinExistence type="predicted"/>
<name>A0ABQ4Z2T5_9ASTR</name>
<evidence type="ECO:0000256" key="1">
    <source>
        <dbReference type="SAM" id="Phobius"/>
    </source>
</evidence>
<keyword evidence="3" id="KW-1185">Reference proteome</keyword>
<keyword evidence="1" id="KW-0472">Membrane</keyword>
<protein>
    <submittedName>
        <fullName evidence="2">Uncharacterized protein</fullName>
    </submittedName>
</protein>
<feature type="transmembrane region" description="Helical" evidence="1">
    <location>
        <begin position="114"/>
        <end position="138"/>
    </location>
</feature>
<accession>A0ABQ4Z2T5</accession>
<dbReference type="Proteomes" id="UP001151760">
    <property type="component" value="Unassembled WGS sequence"/>
</dbReference>